<evidence type="ECO:0000256" key="3">
    <source>
        <dbReference type="ARBA" id="ARBA00010617"/>
    </source>
</evidence>
<comment type="subcellular location">
    <subcellularLocation>
        <location evidence="2">Membrane</location>
        <topology evidence="2">Single-pass membrane protein</topology>
    </subcellularLocation>
</comment>
<evidence type="ECO:0000313" key="15">
    <source>
        <dbReference type="EMBL" id="UNI13805.1"/>
    </source>
</evidence>
<dbReference type="OrthoDB" id="1470350at2759"/>
<keyword evidence="16" id="KW-1185">Reference proteome</keyword>
<keyword evidence="8 13" id="KW-0560">Oxidoreductase</keyword>
<keyword evidence="11 14" id="KW-0472">Membrane</keyword>
<evidence type="ECO:0008006" key="17">
    <source>
        <dbReference type="Google" id="ProtNLM"/>
    </source>
</evidence>
<evidence type="ECO:0000256" key="1">
    <source>
        <dbReference type="ARBA" id="ARBA00001971"/>
    </source>
</evidence>
<evidence type="ECO:0000256" key="10">
    <source>
        <dbReference type="ARBA" id="ARBA00023033"/>
    </source>
</evidence>
<comment type="cofactor">
    <cofactor evidence="1 12">
        <name>heme</name>
        <dbReference type="ChEBI" id="CHEBI:30413"/>
    </cofactor>
</comment>
<keyword evidence="10 13" id="KW-0503">Monooxygenase</keyword>
<feature type="binding site" description="axial binding residue" evidence="12">
    <location>
        <position position="476"/>
    </location>
    <ligand>
        <name>heme</name>
        <dbReference type="ChEBI" id="CHEBI:30413"/>
    </ligand>
    <ligandPart>
        <name>Fe</name>
        <dbReference type="ChEBI" id="CHEBI:18248"/>
    </ligandPart>
</feature>
<dbReference type="GO" id="GO:0005506">
    <property type="term" value="F:iron ion binding"/>
    <property type="evidence" value="ECO:0007669"/>
    <property type="project" value="InterPro"/>
</dbReference>
<keyword evidence="5 14" id="KW-0812">Transmembrane</keyword>
<dbReference type="InterPro" id="IPR036396">
    <property type="entry name" value="Cyt_P450_sf"/>
</dbReference>
<name>A0A9Q8V5J9_9HYPO</name>
<dbReference type="InterPro" id="IPR002974">
    <property type="entry name" value="Cyt_P450_E_CYP52_ascomycetes"/>
</dbReference>
<evidence type="ECO:0000256" key="9">
    <source>
        <dbReference type="ARBA" id="ARBA00023004"/>
    </source>
</evidence>
<dbReference type="GeneID" id="72062476"/>
<evidence type="ECO:0000256" key="5">
    <source>
        <dbReference type="ARBA" id="ARBA00022692"/>
    </source>
</evidence>
<protein>
    <recommendedName>
        <fullName evidence="17">Cytochrome P450</fullName>
    </recommendedName>
</protein>
<organism evidence="15 16">
    <name type="scientific">Purpureocillium takamizusanense</name>
    <dbReference type="NCBI Taxonomy" id="2060973"/>
    <lineage>
        <taxon>Eukaryota</taxon>
        <taxon>Fungi</taxon>
        <taxon>Dikarya</taxon>
        <taxon>Ascomycota</taxon>
        <taxon>Pezizomycotina</taxon>
        <taxon>Sordariomycetes</taxon>
        <taxon>Hypocreomycetidae</taxon>
        <taxon>Hypocreales</taxon>
        <taxon>Ophiocordycipitaceae</taxon>
        <taxon>Purpureocillium</taxon>
    </lineage>
</organism>
<evidence type="ECO:0000256" key="11">
    <source>
        <dbReference type="ARBA" id="ARBA00023136"/>
    </source>
</evidence>
<dbReference type="InterPro" id="IPR047146">
    <property type="entry name" value="Cyt_P450_E_CYP52_fungi"/>
</dbReference>
<dbReference type="InterPro" id="IPR017972">
    <property type="entry name" value="Cyt_P450_CS"/>
</dbReference>
<dbReference type="PANTHER" id="PTHR24287">
    <property type="entry name" value="P450, PUTATIVE (EUROFUNG)-RELATED"/>
    <property type="match status" value="1"/>
</dbReference>
<reference evidence="15" key="1">
    <citation type="submission" date="2021-11" db="EMBL/GenBank/DDBJ databases">
        <title>Purpureocillium_takamizusanense_genome.</title>
        <authorList>
            <person name="Nguyen N.-H."/>
        </authorList>
    </citation>
    <scope>NUCLEOTIDE SEQUENCE</scope>
    <source>
        <strain evidence="15">PT3</strain>
    </source>
</reference>
<evidence type="ECO:0000313" key="16">
    <source>
        <dbReference type="Proteomes" id="UP000829364"/>
    </source>
</evidence>
<dbReference type="GO" id="GO:0016020">
    <property type="term" value="C:membrane"/>
    <property type="evidence" value="ECO:0007669"/>
    <property type="project" value="UniProtKB-SubCell"/>
</dbReference>
<evidence type="ECO:0000256" key="12">
    <source>
        <dbReference type="PIRSR" id="PIRSR602402-1"/>
    </source>
</evidence>
<evidence type="ECO:0000256" key="13">
    <source>
        <dbReference type="RuleBase" id="RU000461"/>
    </source>
</evidence>
<dbReference type="GO" id="GO:0016712">
    <property type="term" value="F:oxidoreductase activity, acting on paired donors, with incorporation or reduction of molecular oxygen, reduced flavin or flavoprotein as one donor, and incorporation of one atom of oxygen"/>
    <property type="evidence" value="ECO:0007669"/>
    <property type="project" value="InterPro"/>
</dbReference>
<evidence type="ECO:0000256" key="2">
    <source>
        <dbReference type="ARBA" id="ARBA00004167"/>
    </source>
</evidence>
<evidence type="ECO:0000256" key="8">
    <source>
        <dbReference type="ARBA" id="ARBA00023002"/>
    </source>
</evidence>
<dbReference type="AlphaFoldDB" id="A0A9Q8V5J9"/>
<comment type="similarity">
    <text evidence="3 13">Belongs to the cytochrome P450 family.</text>
</comment>
<dbReference type="Gene3D" id="1.10.630.10">
    <property type="entry name" value="Cytochrome P450"/>
    <property type="match status" value="1"/>
</dbReference>
<dbReference type="PRINTS" id="PR00385">
    <property type="entry name" value="P450"/>
</dbReference>
<sequence length="533" mass="59973">MAGEAAFLAVALSAGAYIVLVGIEFLTRRHHLVPELVSAYASLSIAVLLALPVFVATRRRYLHLRGMRLHGTLPALVYPHKDPVLGIDWLRLMTGALRRNAVLETWHELFTRTVGQTFWHLSIGSWMIMTNEPENVKALLSTQFDAWPIGGTRQKTTQLALGPHAIFSANGKEWADARALIRPSFVRNQIADLECTDRHVETFLGRLPRDGSTKVDLQALLYMFTMDTSTDFMFGYSTDMLVNPTPRAVKFTQSFEYALLSSASRARLGWLLLLLPDRKLNDSVAFCKSYIDGYVSEALRRGKSQERPYVFMNEMVDSGASHSQITEQLLAMILGGRDTSASTMSSMFWELARRPEVVRRLRAEVADLEGRRPTWEDLKGLKYLNNVLREALRLWAPVVTNMRTANKDTVLPRGGGPDGQGPMFVPQGTSCRFVLYSLHRRKDVYGDDAEEFRPERWENLRMSWEYVPFSGGPRICIGQQFALTMMSYLTARFFQVFESIEAADDAPMEQQASTTISLVNGCWVKLTPVGGAA</sequence>
<dbReference type="PROSITE" id="PS00086">
    <property type="entry name" value="CYTOCHROME_P450"/>
    <property type="match status" value="1"/>
</dbReference>
<keyword evidence="4 12" id="KW-0349">Heme</keyword>
<feature type="transmembrane region" description="Helical" evidence="14">
    <location>
        <begin position="7"/>
        <end position="27"/>
    </location>
</feature>
<keyword evidence="7 14" id="KW-1133">Transmembrane helix</keyword>
<gene>
    <name evidence="15" type="ORF">JDV02_000511</name>
</gene>
<dbReference type="PANTHER" id="PTHR24287:SF17">
    <property type="entry name" value="P450, PUTATIVE (EUROFUNG)-RELATED"/>
    <property type="match status" value="1"/>
</dbReference>
<evidence type="ECO:0000256" key="14">
    <source>
        <dbReference type="SAM" id="Phobius"/>
    </source>
</evidence>
<dbReference type="InterPro" id="IPR001128">
    <property type="entry name" value="Cyt_P450"/>
</dbReference>
<dbReference type="PRINTS" id="PR00464">
    <property type="entry name" value="EP450II"/>
</dbReference>
<evidence type="ECO:0000256" key="7">
    <source>
        <dbReference type="ARBA" id="ARBA00022989"/>
    </source>
</evidence>
<dbReference type="RefSeq" id="XP_047837286.1">
    <property type="nucleotide sequence ID" value="XM_047981328.1"/>
</dbReference>
<dbReference type="EMBL" id="CP086354">
    <property type="protein sequence ID" value="UNI13805.1"/>
    <property type="molecule type" value="Genomic_DNA"/>
</dbReference>
<dbReference type="InterPro" id="IPR002402">
    <property type="entry name" value="Cyt_P450_E_grp-II"/>
</dbReference>
<evidence type="ECO:0000256" key="6">
    <source>
        <dbReference type="ARBA" id="ARBA00022723"/>
    </source>
</evidence>
<proteinExistence type="inferred from homology"/>
<dbReference type="PRINTS" id="PR01239">
    <property type="entry name" value="EP450IICYP52"/>
</dbReference>
<feature type="transmembrane region" description="Helical" evidence="14">
    <location>
        <begin position="39"/>
        <end position="57"/>
    </location>
</feature>
<keyword evidence="9 12" id="KW-0408">Iron</keyword>
<dbReference type="CDD" id="cd11063">
    <property type="entry name" value="CYP52"/>
    <property type="match status" value="1"/>
</dbReference>
<dbReference type="Proteomes" id="UP000829364">
    <property type="component" value="Chromosome 1"/>
</dbReference>
<dbReference type="GO" id="GO:0020037">
    <property type="term" value="F:heme binding"/>
    <property type="evidence" value="ECO:0007669"/>
    <property type="project" value="InterPro"/>
</dbReference>
<dbReference type="Pfam" id="PF00067">
    <property type="entry name" value="p450"/>
    <property type="match status" value="1"/>
</dbReference>
<accession>A0A9Q8V5J9</accession>
<evidence type="ECO:0000256" key="4">
    <source>
        <dbReference type="ARBA" id="ARBA00022617"/>
    </source>
</evidence>
<keyword evidence="6 12" id="KW-0479">Metal-binding</keyword>
<dbReference type="SUPFAM" id="SSF48264">
    <property type="entry name" value="Cytochrome P450"/>
    <property type="match status" value="1"/>
</dbReference>